<dbReference type="Proteomes" id="UP001320544">
    <property type="component" value="Chromosome"/>
</dbReference>
<dbReference type="NCBIfam" id="TIGR00350">
    <property type="entry name" value="lytR_cpsA_psr"/>
    <property type="match status" value="1"/>
</dbReference>
<feature type="compositionally biased region" description="Polar residues" evidence="2">
    <location>
        <begin position="81"/>
        <end position="92"/>
    </location>
</feature>
<accession>A0ABN6MBX8</accession>
<evidence type="ECO:0000313" key="5">
    <source>
        <dbReference type="EMBL" id="BDE94718.1"/>
    </source>
</evidence>
<feature type="compositionally biased region" description="Gly residues" evidence="2">
    <location>
        <begin position="461"/>
        <end position="519"/>
    </location>
</feature>
<keyword evidence="6" id="KW-1185">Reference proteome</keyword>
<gene>
    <name evidence="5" type="ORF">CE91St30_00510</name>
</gene>
<organism evidence="5 6">
    <name type="scientific">Raoultibacter timonensis</name>
    <dbReference type="NCBI Taxonomy" id="1907662"/>
    <lineage>
        <taxon>Bacteria</taxon>
        <taxon>Bacillati</taxon>
        <taxon>Actinomycetota</taxon>
        <taxon>Coriobacteriia</taxon>
        <taxon>Eggerthellales</taxon>
        <taxon>Eggerthellaceae</taxon>
        <taxon>Raoultibacter</taxon>
    </lineage>
</organism>
<feature type="compositionally biased region" description="Polar residues" evidence="2">
    <location>
        <begin position="1"/>
        <end position="18"/>
    </location>
</feature>
<dbReference type="PANTHER" id="PTHR33392:SF6">
    <property type="entry name" value="POLYISOPRENYL-TEICHOIC ACID--PEPTIDOGLYCAN TEICHOIC ACID TRANSFERASE TAGU"/>
    <property type="match status" value="1"/>
</dbReference>
<sequence length="525" mass="54674">MASRNPQSNRPPRSSHTPPSVRAARSARAAQSGRIASKAAAQSFAQQDSSNPSSHQAYRSAYTPGTQGKGANNAYARQAPASGQYSRNNPQYSRAAKKSGKGKKIAIGVVCSLLVLILGAGTAAALYIDNLNKALTGKKTEEEKMAIQDVLVPKKSFNEPFYMMLIGSDARVDSDEMGQRSDTNIVVRVDPTTCTVTMLSIPRDTMIDIDGYGRNKFNAAYNFGGAEATIREASQLLGVDISHYAEVNFDELIQLVDAVGGVEIDVQERINDPDAGPVIIEPGVQTLDGQAALVYARSRAFVDGDFTRTSHQRELIEALIQKVLSMPVTDLPGIIEKAAQCVSTDMSVTDIIALATQFKDLGNLSVYSSMTPSAIVPYLIDGASYVVCDPTALAQMMELVEAGEDPSAIDPSSTFTESMIPSGLGGGSVTYSDDSNNYNDYSNNYSNDTYNDYSNDYSNSGGYGETNTGGGTDNSGSGGGNEASGGGDSSGSGSGGGDTGTGSGGDQSGGTGSGSGDAGGYSEAA</sequence>
<feature type="compositionally biased region" description="Polar residues" evidence="2">
    <location>
        <begin position="51"/>
        <end position="70"/>
    </location>
</feature>
<protein>
    <recommendedName>
        <fullName evidence="4">Cell envelope-related transcriptional attenuator domain-containing protein</fullName>
    </recommendedName>
</protein>
<dbReference type="EMBL" id="AP025564">
    <property type="protein sequence ID" value="BDE94718.1"/>
    <property type="molecule type" value="Genomic_DNA"/>
</dbReference>
<feature type="transmembrane region" description="Helical" evidence="3">
    <location>
        <begin position="105"/>
        <end position="128"/>
    </location>
</feature>
<dbReference type="Gene3D" id="3.40.630.190">
    <property type="entry name" value="LCP protein"/>
    <property type="match status" value="1"/>
</dbReference>
<dbReference type="Pfam" id="PF03816">
    <property type="entry name" value="LytR_cpsA_psr"/>
    <property type="match status" value="1"/>
</dbReference>
<name>A0ABN6MBX8_9ACTN</name>
<feature type="domain" description="Cell envelope-related transcriptional attenuator" evidence="4">
    <location>
        <begin position="180"/>
        <end position="324"/>
    </location>
</feature>
<proteinExistence type="inferred from homology"/>
<feature type="region of interest" description="Disordered" evidence="2">
    <location>
        <begin position="79"/>
        <end position="98"/>
    </location>
</feature>
<feature type="region of interest" description="Disordered" evidence="2">
    <location>
        <begin position="1"/>
        <end position="73"/>
    </location>
</feature>
<dbReference type="InterPro" id="IPR050922">
    <property type="entry name" value="LytR/CpsA/Psr_CW_biosynth"/>
</dbReference>
<keyword evidence="3" id="KW-0812">Transmembrane</keyword>
<comment type="similarity">
    <text evidence="1">Belongs to the LytR/CpsA/Psr (LCP) family.</text>
</comment>
<reference evidence="5 6" key="1">
    <citation type="submission" date="2022-01" db="EMBL/GenBank/DDBJ databases">
        <title>Novel bile acid biosynthetic pathways are enriched in the microbiome of centenarians.</title>
        <authorList>
            <person name="Sato Y."/>
            <person name="Atarashi K."/>
            <person name="Plichta R.D."/>
            <person name="Arai Y."/>
            <person name="Sasajima S."/>
            <person name="Kearney M.S."/>
            <person name="Suda W."/>
            <person name="Takeshita K."/>
            <person name="Sasaki T."/>
            <person name="Okamoto S."/>
            <person name="Skelly N.A."/>
            <person name="Okamura Y."/>
            <person name="Vlamakis H."/>
            <person name="Li Y."/>
            <person name="Tanoue T."/>
            <person name="Takei H."/>
            <person name="Nittono H."/>
            <person name="Narushima S."/>
            <person name="Irie J."/>
            <person name="Itoh H."/>
            <person name="Moriya K."/>
            <person name="Sugiura Y."/>
            <person name="Suematsu M."/>
            <person name="Moritoki N."/>
            <person name="Shibata S."/>
            <person name="Littman R.D."/>
            <person name="Fischbach A.M."/>
            <person name="Uwamino Y."/>
            <person name="Inoue T."/>
            <person name="Honda A."/>
            <person name="Hattori M."/>
            <person name="Murai T."/>
            <person name="Xavier J.R."/>
            <person name="Hirose N."/>
            <person name="Honda K."/>
        </authorList>
    </citation>
    <scope>NUCLEOTIDE SEQUENCE [LARGE SCALE GENOMIC DNA]</scope>
    <source>
        <strain evidence="5 6">CE91-St30</strain>
    </source>
</reference>
<dbReference type="RefSeq" id="WP_244387510.1">
    <property type="nucleotide sequence ID" value="NZ_AP025564.1"/>
</dbReference>
<feature type="compositionally biased region" description="Low complexity" evidence="2">
    <location>
        <begin position="439"/>
        <end position="460"/>
    </location>
</feature>
<evidence type="ECO:0000256" key="1">
    <source>
        <dbReference type="ARBA" id="ARBA00006068"/>
    </source>
</evidence>
<evidence type="ECO:0000256" key="3">
    <source>
        <dbReference type="SAM" id="Phobius"/>
    </source>
</evidence>
<evidence type="ECO:0000256" key="2">
    <source>
        <dbReference type="SAM" id="MobiDB-lite"/>
    </source>
</evidence>
<feature type="compositionally biased region" description="Low complexity" evidence="2">
    <location>
        <begin position="20"/>
        <end position="50"/>
    </location>
</feature>
<dbReference type="InterPro" id="IPR004474">
    <property type="entry name" value="LytR_CpsA_psr"/>
</dbReference>
<feature type="region of interest" description="Disordered" evidence="2">
    <location>
        <begin position="439"/>
        <end position="525"/>
    </location>
</feature>
<evidence type="ECO:0000259" key="4">
    <source>
        <dbReference type="Pfam" id="PF03816"/>
    </source>
</evidence>
<keyword evidence="3" id="KW-0472">Membrane</keyword>
<evidence type="ECO:0000313" key="6">
    <source>
        <dbReference type="Proteomes" id="UP001320544"/>
    </source>
</evidence>
<keyword evidence="3" id="KW-1133">Transmembrane helix</keyword>
<dbReference type="PANTHER" id="PTHR33392">
    <property type="entry name" value="POLYISOPRENYL-TEICHOIC ACID--PEPTIDOGLYCAN TEICHOIC ACID TRANSFERASE TAGU"/>
    <property type="match status" value="1"/>
</dbReference>